<gene>
    <name evidence="1" type="ORF">ONZ52_09465</name>
</gene>
<evidence type="ECO:0008006" key="3">
    <source>
        <dbReference type="Google" id="ProtNLM"/>
    </source>
</evidence>
<sequence>MPVELGELVDRHYRLKAGLTAGQKVVIEGMDRLNDGMDVREQEWQLNKSVSGVDH</sequence>
<proteinExistence type="predicted"/>
<evidence type="ECO:0000313" key="1">
    <source>
        <dbReference type="EMBL" id="MCW4629179.1"/>
    </source>
</evidence>
<protein>
    <recommendedName>
        <fullName evidence="3">RND family efflux transporter MFP subunit</fullName>
    </recommendedName>
</protein>
<dbReference type="RefSeq" id="WP_265218371.1">
    <property type="nucleotide sequence ID" value="NZ_JAPEUL010000007.1"/>
</dbReference>
<dbReference type="EMBL" id="JAPEUL010000007">
    <property type="protein sequence ID" value="MCW4629179.1"/>
    <property type="molecule type" value="Genomic_DNA"/>
</dbReference>
<reference evidence="1" key="1">
    <citation type="submission" date="2022-11" db="EMBL/GenBank/DDBJ databases">
        <title>Marinomonas sp. nov., isolated from marine algae.</title>
        <authorList>
            <person name="Choi D.G."/>
            <person name="Kim J.M."/>
            <person name="Lee J.K."/>
            <person name="Baek J.H."/>
            <person name="Jeon C.O."/>
        </authorList>
    </citation>
    <scope>NUCLEOTIDE SEQUENCE</scope>
    <source>
        <strain evidence="1">KJ51-3</strain>
    </source>
</reference>
<dbReference type="Proteomes" id="UP001431181">
    <property type="component" value="Unassembled WGS sequence"/>
</dbReference>
<comment type="caution">
    <text evidence="1">The sequence shown here is derived from an EMBL/GenBank/DDBJ whole genome shotgun (WGS) entry which is preliminary data.</text>
</comment>
<name>A0ABT3KFG0_9GAMM</name>
<organism evidence="1 2">
    <name type="scientific">Marinomonas rhodophyticola</name>
    <dbReference type="NCBI Taxonomy" id="2992803"/>
    <lineage>
        <taxon>Bacteria</taxon>
        <taxon>Pseudomonadati</taxon>
        <taxon>Pseudomonadota</taxon>
        <taxon>Gammaproteobacteria</taxon>
        <taxon>Oceanospirillales</taxon>
        <taxon>Oceanospirillaceae</taxon>
        <taxon>Marinomonas</taxon>
    </lineage>
</organism>
<keyword evidence="2" id="KW-1185">Reference proteome</keyword>
<accession>A0ABT3KFG0</accession>
<evidence type="ECO:0000313" key="2">
    <source>
        <dbReference type="Proteomes" id="UP001431181"/>
    </source>
</evidence>
<dbReference type="Gene3D" id="2.40.420.20">
    <property type="match status" value="1"/>
</dbReference>